<organism evidence="1 2">
    <name type="scientific">Stephania yunnanensis</name>
    <dbReference type="NCBI Taxonomy" id="152371"/>
    <lineage>
        <taxon>Eukaryota</taxon>
        <taxon>Viridiplantae</taxon>
        <taxon>Streptophyta</taxon>
        <taxon>Embryophyta</taxon>
        <taxon>Tracheophyta</taxon>
        <taxon>Spermatophyta</taxon>
        <taxon>Magnoliopsida</taxon>
        <taxon>Ranunculales</taxon>
        <taxon>Menispermaceae</taxon>
        <taxon>Menispermoideae</taxon>
        <taxon>Cissampelideae</taxon>
        <taxon>Stephania</taxon>
    </lineage>
</organism>
<name>A0AAP0KYG4_9MAGN</name>
<dbReference type="Proteomes" id="UP001420932">
    <property type="component" value="Unassembled WGS sequence"/>
</dbReference>
<comment type="caution">
    <text evidence="1">The sequence shown here is derived from an EMBL/GenBank/DDBJ whole genome shotgun (WGS) entry which is preliminary data.</text>
</comment>
<dbReference type="EMBL" id="JBBNAF010000003">
    <property type="protein sequence ID" value="KAK9160202.1"/>
    <property type="molecule type" value="Genomic_DNA"/>
</dbReference>
<protein>
    <submittedName>
        <fullName evidence="1">Uncharacterized protein</fullName>
    </submittedName>
</protein>
<gene>
    <name evidence="1" type="ORF">Syun_006543</name>
</gene>
<keyword evidence="2" id="KW-1185">Reference proteome</keyword>
<sequence length="104" mass="11255">MATDKDFRHNSVLKAAKPCTLTECLAVICSPVAAALTPAHPTDCLASASSSSSSSTSRCTSRISRRHLLLHHRHITHPVVPAPSPLRPQSQLLRFGSRFLLFAN</sequence>
<dbReference type="AlphaFoldDB" id="A0AAP0KYG4"/>
<evidence type="ECO:0000313" key="2">
    <source>
        <dbReference type="Proteomes" id="UP001420932"/>
    </source>
</evidence>
<proteinExistence type="predicted"/>
<accession>A0AAP0KYG4</accession>
<evidence type="ECO:0000313" key="1">
    <source>
        <dbReference type="EMBL" id="KAK9160202.1"/>
    </source>
</evidence>
<reference evidence="1 2" key="1">
    <citation type="submission" date="2024-01" db="EMBL/GenBank/DDBJ databases">
        <title>Genome assemblies of Stephania.</title>
        <authorList>
            <person name="Yang L."/>
        </authorList>
    </citation>
    <scope>NUCLEOTIDE SEQUENCE [LARGE SCALE GENOMIC DNA]</scope>
    <source>
        <strain evidence="1">YNDBR</strain>
        <tissue evidence="1">Leaf</tissue>
    </source>
</reference>